<keyword evidence="1" id="KW-1133">Transmembrane helix</keyword>
<proteinExistence type="predicted"/>
<keyword evidence="1" id="KW-0472">Membrane</keyword>
<dbReference type="Proteomes" id="UP001198571">
    <property type="component" value="Unassembled WGS sequence"/>
</dbReference>
<evidence type="ECO:0000256" key="1">
    <source>
        <dbReference type="SAM" id="Phobius"/>
    </source>
</evidence>
<gene>
    <name evidence="2" type="ORF">H0485_06890</name>
</gene>
<name>A0ABS8CKN7_9RHOB</name>
<dbReference type="EMBL" id="JACDXX010000005">
    <property type="protein sequence ID" value="MCB5409725.1"/>
    <property type="molecule type" value="Genomic_DNA"/>
</dbReference>
<keyword evidence="3" id="KW-1185">Reference proteome</keyword>
<evidence type="ECO:0000313" key="3">
    <source>
        <dbReference type="Proteomes" id="UP001198571"/>
    </source>
</evidence>
<accession>A0ABS8CKN7</accession>
<reference evidence="2 3" key="1">
    <citation type="submission" date="2020-07" db="EMBL/GenBank/DDBJ databases">
        <title>Pseudogemmobacter sp. nov., isolated from poultry manure in Taiwan.</title>
        <authorList>
            <person name="Lin S.-Y."/>
            <person name="Tang Y.-S."/>
            <person name="Young C.-C."/>
        </authorList>
    </citation>
    <scope>NUCLEOTIDE SEQUENCE [LARGE SCALE GENOMIC DNA]</scope>
    <source>
        <strain evidence="2 3">CC-YST710</strain>
    </source>
</reference>
<dbReference type="RefSeq" id="WP_226934633.1">
    <property type="nucleotide sequence ID" value="NZ_JACDXX010000005.1"/>
</dbReference>
<keyword evidence="1" id="KW-0812">Transmembrane</keyword>
<evidence type="ECO:0008006" key="4">
    <source>
        <dbReference type="Google" id="ProtNLM"/>
    </source>
</evidence>
<feature type="transmembrane region" description="Helical" evidence="1">
    <location>
        <begin position="47"/>
        <end position="70"/>
    </location>
</feature>
<protein>
    <recommendedName>
        <fullName evidence="4">HIG1 domain-containing protein</fullName>
    </recommendedName>
</protein>
<sequence length="71" mass="7545">MEFLIWIGAALSCLGVAGLGLCIIRGLKVRRMDANAPEAKQALQRLFVINFASLALSVIGLMVVIMGISLS</sequence>
<comment type="caution">
    <text evidence="2">The sequence shown here is derived from an EMBL/GenBank/DDBJ whole genome shotgun (WGS) entry which is preliminary data.</text>
</comment>
<feature type="transmembrane region" description="Helical" evidence="1">
    <location>
        <begin position="6"/>
        <end position="27"/>
    </location>
</feature>
<evidence type="ECO:0000313" key="2">
    <source>
        <dbReference type="EMBL" id="MCB5409725.1"/>
    </source>
</evidence>
<organism evidence="2 3">
    <name type="scientific">Pseudogemmobacter faecipullorum</name>
    <dbReference type="NCBI Taxonomy" id="2755041"/>
    <lineage>
        <taxon>Bacteria</taxon>
        <taxon>Pseudomonadati</taxon>
        <taxon>Pseudomonadota</taxon>
        <taxon>Alphaproteobacteria</taxon>
        <taxon>Rhodobacterales</taxon>
        <taxon>Paracoccaceae</taxon>
        <taxon>Pseudogemmobacter</taxon>
    </lineage>
</organism>